<proteinExistence type="predicted"/>
<gene>
    <name evidence="1" type="ORF">S03H2_70721</name>
</gene>
<comment type="caution">
    <text evidence="1">The sequence shown here is derived from an EMBL/GenBank/DDBJ whole genome shotgun (WGS) entry which is preliminary data.</text>
</comment>
<dbReference type="SUPFAM" id="SSF51726">
    <property type="entry name" value="UROD/MetE-like"/>
    <property type="match status" value="1"/>
</dbReference>
<feature type="non-terminal residue" evidence="1">
    <location>
        <position position="114"/>
    </location>
</feature>
<sequence length="114" mass="12915">LERSIDIYNPENGEVPIKILGFGEISLVFELLSDVEPIAYKRIPIFDNEKCCLKATRDLFDFIQNEVPVLYHVCGDNGVIDKDGRDMLQLVASTKAAILDLDYQVDLKKAKEKI</sequence>
<reference evidence="1" key="1">
    <citation type="journal article" date="2014" name="Front. Microbiol.">
        <title>High frequency of phylogenetically diverse reductive dehalogenase-homologous genes in deep subseafloor sedimentary metagenomes.</title>
        <authorList>
            <person name="Kawai M."/>
            <person name="Futagami T."/>
            <person name="Toyoda A."/>
            <person name="Takaki Y."/>
            <person name="Nishi S."/>
            <person name="Hori S."/>
            <person name="Arai W."/>
            <person name="Tsubouchi T."/>
            <person name="Morono Y."/>
            <person name="Uchiyama I."/>
            <person name="Ito T."/>
            <person name="Fujiyama A."/>
            <person name="Inagaki F."/>
            <person name="Takami H."/>
        </authorList>
    </citation>
    <scope>NUCLEOTIDE SEQUENCE</scope>
    <source>
        <strain evidence="1">Expedition CK06-06</strain>
    </source>
</reference>
<dbReference type="InterPro" id="IPR038071">
    <property type="entry name" value="UROD/MetE-like_sf"/>
</dbReference>
<organism evidence="1">
    <name type="scientific">marine sediment metagenome</name>
    <dbReference type="NCBI Taxonomy" id="412755"/>
    <lineage>
        <taxon>unclassified sequences</taxon>
        <taxon>metagenomes</taxon>
        <taxon>ecological metagenomes</taxon>
    </lineage>
</organism>
<name>X1JNH4_9ZZZZ</name>
<accession>X1JNH4</accession>
<dbReference type="AlphaFoldDB" id="X1JNH4"/>
<evidence type="ECO:0000313" key="1">
    <source>
        <dbReference type="EMBL" id="GAH96291.1"/>
    </source>
</evidence>
<dbReference type="Gene3D" id="3.20.20.210">
    <property type="match status" value="1"/>
</dbReference>
<protein>
    <submittedName>
        <fullName evidence="1">Uncharacterized protein</fullName>
    </submittedName>
</protein>
<feature type="non-terminal residue" evidence="1">
    <location>
        <position position="1"/>
    </location>
</feature>
<dbReference type="EMBL" id="BARU01047089">
    <property type="protein sequence ID" value="GAH96291.1"/>
    <property type="molecule type" value="Genomic_DNA"/>
</dbReference>